<dbReference type="GO" id="GO:0052717">
    <property type="term" value="F:tRNA-specific adenosine-34 deaminase activity"/>
    <property type="evidence" value="ECO:0007669"/>
    <property type="project" value="UniProtKB-UniRule"/>
</dbReference>
<keyword evidence="4 8" id="KW-0479">Metal-binding</keyword>
<keyword evidence="6 8" id="KW-0862">Zinc</keyword>
<evidence type="ECO:0000256" key="7">
    <source>
        <dbReference type="ARBA" id="ARBA00048045"/>
    </source>
</evidence>
<comment type="cofactor">
    <cofactor evidence="8">
        <name>Zn(2+)</name>
        <dbReference type="ChEBI" id="CHEBI:29105"/>
    </cofactor>
    <text evidence="8">Binds 1 zinc ion per subunit.</text>
</comment>
<evidence type="ECO:0000256" key="4">
    <source>
        <dbReference type="ARBA" id="ARBA00022723"/>
    </source>
</evidence>
<dbReference type="FunFam" id="3.40.140.10:FF:000005">
    <property type="entry name" value="tRNA-specific adenosine deaminase"/>
    <property type="match status" value="1"/>
</dbReference>
<evidence type="ECO:0000313" key="11">
    <source>
        <dbReference type="Proteomes" id="UP000250744"/>
    </source>
</evidence>
<feature type="binding site" evidence="8">
    <location>
        <position position="89"/>
    </location>
    <ligand>
        <name>Zn(2+)</name>
        <dbReference type="ChEBI" id="CHEBI:29105"/>
        <note>catalytic</note>
    </ligand>
</feature>
<dbReference type="NCBIfam" id="NF008113">
    <property type="entry name" value="PRK10860.1"/>
    <property type="match status" value="1"/>
</dbReference>
<dbReference type="EMBL" id="QKRX01000007">
    <property type="protein sequence ID" value="RAU17840.1"/>
    <property type="molecule type" value="Genomic_DNA"/>
</dbReference>
<dbReference type="PROSITE" id="PS51747">
    <property type="entry name" value="CYT_DCMP_DEAMINASES_2"/>
    <property type="match status" value="1"/>
</dbReference>
<feature type="active site" description="Proton donor" evidence="8">
    <location>
        <position position="58"/>
    </location>
</feature>
<dbReference type="HAMAP" id="MF_00972">
    <property type="entry name" value="tRNA_aden_deaminase"/>
    <property type="match status" value="1"/>
</dbReference>
<proteinExistence type="inferred from homology"/>
<dbReference type="InterPro" id="IPR002125">
    <property type="entry name" value="CMP_dCMP_dom"/>
</dbReference>
<evidence type="ECO:0000313" key="10">
    <source>
        <dbReference type="EMBL" id="RAU17840.1"/>
    </source>
</evidence>
<evidence type="ECO:0000256" key="1">
    <source>
        <dbReference type="ARBA" id="ARBA00010669"/>
    </source>
</evidence>
<dbReference type="PANTHER" id="PTHR11079">
    <property type="entry name" value="CYTOSINE DEAMINASE FAMILY MEMBER"/>
    <property type="match status" value="1"/>
</dbReference>
<comment type="function">
    <text evidence="8">Catalyzes the deamination of adenosine to inosine at the wobble position 34 of tRNA(Arg2).</text>
</comment>
<reference evidence="10 11" key="1">
    <citation type="submission" date="2018-06" db="EMBL/GenBank/DDBJ databases">
        <title>Nitrincola tibetense sp. nov., isolated from Lake XuguoCo on Tibetan Plateau.</title>
        <authorList>
            <person name="Xing P."/>
        </authorList>
    </citation>
    <scope>NUCLEOTIDE SEQUENCE [LARGE SCALE GENOMIC DNA]</scope>
    <source>
        <strain evidence="11">xg18</strain>
    </source>
</reference>
<sequence length="165" mass="18098">MSTEQTDQQWMMQALDLAQHAADLGEVPVGALVVLDGQIIGRGWNRPITGHDPCAHAEVIALREAALAVQNYRLVNADLYVTLEPCMMCAGAIVHARIRRVIYAALEPKAGALVSQLQALSLAHLNHKPEVVGGVLATESSELISLFFRRRREEQKRLKGLVQNS</sequence>
<dbReference type="Pfam" id="PF00383">
    <property type="entry name" value="dCMP_cyt_deam_1"/>
    <property type="match status" value="1"/>
</dbReference>
<dbReference type="SUPFAM" id="SSF53927">
    <property type="entry name" value="Cytidine deaminase-like"/>
    <property type="match status" value="1"/>
</dbReference>
<keyword evidence="3 8" id="KW-0819">tRNA processing</keyword>
<comment type="similarity">
    <text evidence="1">Belongs to the cytidine and deoxycytidylate deaminase family. ADAT2 subfamily.</text>
</comment>
<organism evidence="10 11">
    <name type="scientific">Nitrincola tibetensis</name>
    <dbReference type="NCBI Taxonomy" id="2219697"/>
    <lineage>
        <taxon>Bacteria</taxon>
        <taxon>Pseudomonadati</taxon>
        <taxon>Pseudomonadota</taxon>
        <taxon>Gammaproteobacteria</taxon>
        <taxon>Oceanospirillales</taxon>
        <taxon>Oceanospirillaceae</taxon>
        <taxon>Nitrincola</taxon>
    </lineage>
</organism>
<accession>A0A364NLG7</accession>
<dbReference type="OrthoDB" id="9802676at2"/>
<dbReference type="PANTHER" id="PTHR11079:SF202">
    <property type="entry name" value="TRNA-SPECIFIC ADENOSINE DEAMINASE"/>
    <property type="match status" value="1"/>
</dbReference>
<name>A0A364NLG7_9GAMM</name>
<feature type="binding site" evidence="8">
    <location>
        <position position="56"/>
    </location>
    <ligand>
        <name>Zn(2+)</name>
        <dbReference type="ChEBI" id="CHEBI:29105"/>
        <note>catalytic</note>
    </ligand>
</feature>
<dbReference type="InterPro" id="IPR016193">
    <property type="entry name" value="Cytidine_deaminase-like"/>
</dbReference>
<gene>
    <name evidence="8" type="primary">tadA</name>
    <name evidence="10" type="ORF">DN062_10740</name>
</gene>
<evidence type="ECO:0000256" key="5">
    <source>
        <dbReference type="ARBA" id="ARBA00022801"/>
    </source>
</evidence>
<dbReference type="Gene3D" id="3.40.140.10">
    <property type="entry name" value="Cytidine Deaminase, domain 2"/>
    <property type="match status" value="1"/>
</dbReference>
<dbReference type="PROSITE" id="PS00903">
    <property type="entry name" value="CYT_DCMP_DEAMINASES_1"/>
    <property type="match status" value="1"/>
</dbReference>
<evidence type="ECO:0000259" key="9">
    <source>
        <dbReference type="PROSITE" id="PS51747"/>
    </source>
</evidence>
<feature type="binding site" evidence="8">
    <location>
        <position position="86"/>
    </location>
    <ligand>
        <name>Zn(2+)</name>
        <dbReference type="ChEBI" id="CHEBI:29105"/>
        <note>catalytic</note>
    </ligand>
</feature>
<dbReference type="RefSeq" id="WP_112159330.1">
    <property type="nucleotide sequence ID" value="NZ_QKRX01000007.1"/>
</dbReference>
<evidence type="ECO:0000256" key="6">
    <source>
        <dbReference type="ARBA" id="ARBA00022833"/>
    </source>
</evidence>
<comment type="subunit">
    <text evidence="2 8">Homodimer.</text>
</comment>
<dbReference type="GO" id="GO:0002100">
    <property type="term" value="P:tRNA wobble adenosine to inosine editing"/>
    <property type="evidence" value="ECO:0007669"/>
    <property type="project" value="UniProtKB-UniRule"/>
</dbReference>
<dbReference type="EC" id="3.5.4.33" evidence="8"/>
<protein>
    <recommendedName>
        <fullName evidence="8">tRNA-specific adenosine deaminase</fullName>
        <ecNumber evidence="8">3.5.4.33</ecNumber>
    </recommendedName>
</protein>
<dbReference type="Proteomes" id="UP000250744">
    <property type="component" value="Unassembled WGS sequence"/>
</dbReference>
<keyword evidence="11" id="KW-1185">Reference proteome</keyword>
<feature type="domain" description="CMP/dCMP-type deaminase" evidence="9">
    <location>
        <begin position="5"/>
        <end position="116"/>
    </location>
</feature>
<dbReference type="InterPro" id="IPR028883">
    <property type="entry name" value="tRNA_aden_deaminase"/>
</dbReference>
<dbReference type="GO" id="GO:0008270">
    <property type="term" value="F:zinc ion binding"/>
    <property type="evidence" value="ECO:0007669"/>
    <property type="project" value="UniProtKB-UniRule"/>
</dbReference>
<comment type="catalytic activity">
    <reaction evidence="7 8">
        <text>adenosine(34) in tRNA + H2O + H(+) = inosine(34) in tRNA + NH4(+)</text>
        <dbReference type="Rhea" id="RHEA:43168"/>
        <dbReference type="Rhea" id="RHEA-COMP:10373"/>
        <dbReference type="Rhea" id="RHEA-COMP:10374"/>
        <dbReference type="ChEBI" id="CHEBI:15377"/>
        <dbReference type="ChEBI" id="CHEBI:15378"/>
        <dbReference type="ChEBI" id="CHEBI:28938"/>
        <dbReference type="ChEBI" id="CHEBI:74411"/>
        <dbReference type="ChEBI" id="CHEBI:82852"/>
        <dbReference type="EC" id="3.5.4.33"/>
    </reaction>
</comment>
<dbReference type="AlphaFoldDB" id="A0A364NLG7"/>
<evidence type="ECO:0000256" key="3">
    <source>
        <dbReference type="ARBA" id="ARBA00022694"/>
    </source>
</evidence>
<dbReference type="InterPro" id="IPR016192">
    <property type="entry name" value="APOBEC/CMP_deaminase_Zn-bd"/>
</dbReference>
<comment type="caution">
    <text evidence="10">The sequence shown here is derived from an EMBL/GenBank/DDBJ whole genome shotgun (WGS) entry which is preliminary data.</text>
</comment>
<keyword evidence="5 8" id="KW-0378">Hydrolase</keyword>
<evidence type="ECO:0000256" key="8">
    <source>
        <dbReference type="HAMAP-Rule" id="MF_00972"/>
    </source>
</evidence>
<dbReference type="CDD" id="cd01285">
    <property type="entry name" value="nucleoside_deaminase"/>
    <property type="match status" value="1"/>
</dbReference>
<evidence type="ECO:0000256" key="2">
    <source>
        <dbReference type="ARBA" id="ARBA00011738"/>
    </source>
</evidence>